<feature type="transmembrane region" description="Helical" evidence="1">
    <location>
        <begin position="43"/>
        <end position="64"/>
    </location>
</feature>
<evidence type="ECO:0008006" key="4">
    <source>
        <dbReference type="Google" id="ProtNLM"/>
    </source>
</evidence>
<accession>A0ABY9TF20</accession>
<keyword evidence="1" id="KW-0472">Membrane</keyword>
<dbReference type="EMBL" id="CP134146">
    <property type="protein sequence ID" value="WNC67368.1"/>
    <property type="molecule type" value="Genomic_DNA"/>
</dbReference>
<name>A0ABY9TF20_9GAMM</name>
<gene>
    <name evidence="2" type="ORF">RI845_12660</name>
</gene>
<feature type="transmembrane region" description="Helical" evidence="1">
    <location>
        <begin position="7"/>
        <end position="31"/>
    </location>
</feature>
<proteinExistence type="predicted"/>
<keyword evidence="3" id="KW-1185">Reference proteome</keyword>
<keyword evidence="1" id="KW-0812">Transmembrane</keyword>
<organism evidence="2 3">
    <name type="scientific">Thalassotalea nanhaiensis</name>
    <dbReference type="NCBI Taxonomy" id="3065648"/>
    <lineage>
        <taxon>Bacteria</taxon>
        <taxon>Pseudomonadati</taxon>
        <taxon>Pseudomonadota</taxon>
        <taxon>Gammaproteobacteria</taxon>
        <taxon>Alteromonadales</taxon>
        <taxon>Colwelliaceae</taxon>
        <taxon>Thalassotalea</taxon>
    </lineage>
</organism>
<dbReference type="Proteomes" id="UP001248581">
    <property type="component" value="Chromosome"/>
</dbReference>
<dbReference type="RefSeq" id="WP_348386528.1">
    <property type="nucleotide sequence ID" value="NZ_CP134146.1"/>
</dbReference>
<evidence type="ECO:0000256" key="1">
    <source>
        <dbReference type="SAM" id="Phobius"/>
    </source>
</evidence>
<evidence type="ECO:0000313" key="3">
    <source>
        <dbReference type="Proteomes" id="UP001248581"/>
    </source>
</evidence>
<keyword evidence="1" id="KW-1133">Transmembrane helix</keyword>
<sequence length="143" mass="15759">MIKKIFIASLITIFFEFAFSLIFIKAFTLAIDSTKTLAMSDLFGLGMIAALIACIVVTVWAIPVHLVLNKLKKFHIGWYILSALIPCLGLITLELQSTHPVPALGLPSILFGVPGAAVFWYFSVYRIGAMTHRPKCSEKRSTA</sequence>
<protein>
    <recommendedName>
        <fullName evidence="4">DUF2569 domain-containing protein</fullName>
    </recommendedName>
</protein>
<reference evidence="3" key="1">
    <citation type="submission" date="2023-09" db="EMBL/GenBank/DDBJ databases">
        <authorList>
            <person name="Li S."/>
            <person name="Li X."/>
            <person name="Zhang C."/>
            <person name="Zhao Z."/>
        </authorList>
    </citation>
    <scope>NUCLEOTIDE SEQUENCE [LARGE SCALE GENOMIC DNA]</scope>
    <source>
        <strain evidence="3">SQ345</strain>
    </source>
</reference>
<feature type="transmembrane region" description="Helical" evidence="1">
    <location>
        <begin position="105"/>
        <end position="125"/>
    </location>
</feature>
<evidence type="ECO:0000313" key="2">
    <source>
        <dbReference type="EMBL" id="WNC67368.1"/>
    </source>
</evidence>
<feature type="transmembrane region" description="Helical" evidence="1">
    <location>
        <begin position="76"/>
        <end position="93"/>
    </location>
</feature>